<evidence type="ECO:0000256" key="1">
    <source>
        <dbReference type="ARBA" id="ARBA00022603"/>
    </source>
</evidence>
<protein>
    <recommendedName>
        <fullName evidence="7">Hcy-binding domain-containing protein</fullName>
    </recommendedName>
</protein>
<dbReference type="Proteomes" id="UP001329825">
    <property type="component" value="Chromosome 2"/>
</dbReference>
<gene>
    <name evidence="8" type="ORF">IL334_001551</name>
</gene>
<proteinExistence type="predicted"/>
<dbReference type="EMBL" id="CP141882">
    <property type="protein sequence ID" value="WRT64618.1"/>
    <property type="molecule type" value="Genomic_DNA"/>
</dbReference>
<evidence type="ECO:0000313" key="8">
    <source>
        <dbReference type="EMBL" id="WRT64618.1"/>
    </source>
</evidence>
<feature type="domain" description="Hcy-binding" evidence="7">
    <location>
        <begin position="1"/>
        <end position="452"/>
    </location>
</feature>
<feature type="binding site" evidence="5">
    <location>
        <position position="438"/>
    </location>
    <ligand>
        <name>Zn(2+)</name>
        <dbReference type="ChEBI" id="CHEBI:29105"/>
    </ligand>
</feature>
<feature type="compositionally biased region" description="Low complexity" evidence="6">
    <location>
        <begin position="104"/>
        <end position="114"/>
    </location>
</feature>
<evidence type="ECO:0000256" key="3">
    <source>
        <dbReference type="ARBA" id="ARBA00022723"/>
    </source>
</evidence>
<feature type="compositionally biased region" description="Low complexity" evidence="6">
    <location>
        <begin position="157"/>
        <end position="171"/>
    </location>
</feature>
<keyword evidence="9" id="KW-1185">Reference proteome</keyword>
<feature type="region of interest" description="Disordered" evidence="6">
    <location>
        <begin position="243"/>
        <end position="265"/>
    </location>
</feature>
<keyword evidence="2 5" id="KW-0808">Transferase</keyword>
<evidence type="ECO:0000256" key="2">
    <source>
        <dbReference type="ARBA" id="ARBA00022679"/>
    </source>
</evidence>
<organism evidence="8 9">
    <name type="scientific">Kwoniella shivajii</name>
    <dbReference type="NCBI Taxonomy" id="564305"/>
    <lineage>
        <taxon>Eukaryota</taxon>
        <taxon>Fungi</taxon>
        <taxon>Dikarya</taxon>
        <taxon>Basidiomycota</taxon>
        <taxon>Agaricomycotina</taxon>
        <taxon>Tremellomycetes</taxon>
        <taxon>Tremellales</taxon>
        <taxon>Cryptococcaceae</taxon>
        <taxon>Kwoniella</taxon>
    </lineage>
</organism>
<dbReference type="PANTHER" id="PTHR46015:SF1">
    <property type="entry name" value="HOMOCYSTEINE S-METHYLTRANSFERASE-LIKE ISOFORM 1"/>
    <property type="match status" value="1"/>
</dbReference>
<name>A0ABZ1CSW0_9TREE</name>
<keyword evidence="4 5" id="KW-0862">Zinc</keyword>
<keyword evidence="3 5" id="KW-0479">Metal-binding</keyword>
<accession>A0ABZ1CSW0</accession>
<evidence type="ECO:0000256" key="4">
    <source>
        <dbReference type="ARBA" id="ARBA00022833"/>
    </source>
</evidence>
<dbReference type="Gene3D" id="3.20.20.330">
    <property type="entry name" value="Homocysteine-binding-like domain"/>
    <property type="match status" value="1"/>
</dbReference>
<dbReference type="InterPro" id="IPR003726">
    <property type="entry name" value="HCY_dom"/>
</dbReference>
<keyword evidence="1 5" id="KW-0489">Methyltransferase</keyword>
<dbReference type="Pfam" id="PF02574">
    <property type="entry name" value="S-methyl_trans"/>
    <property type="match status" value="1"/>
</dbReference>
<dbReference type="InterPro" id="IPR051486">
    <property type="entry name" value="Hcy_S-methyltransferase"/>
</dbReference>
<sequence>MGRERIQLLDGGMGTTLESSGYEVSSELWGSELLYTDPKAISDIHEGYVKSGAELIETSTYQLNSTNLSSYLSSSTSLTRSECARESSRILRTSVDLVHQSLCSSSESSESSSSTKPKSKRASYPGAGVVFSCGPYGSSLRPGAEYSGLYPPPYGPSLTTNSFPSSPITPSNTPPPPSKEEEEATELLSNYHLSKLMTVATHEDTWRKIDWIAFETIPVLHEIKAIRRTMNKLQGILRERYPESFSSSDAGQTQPQLSDAEECERESQTEWYNKKYWITCAFPNGLHPQHVSNSSSDSNSNLDSSSNHHVSVRDLVNVLLDEQNDQSIPNGIGINCTNPLYLCSLIKQFNESTGSHNFTQTEALNKNKNKDKGITFVLYPDGGLVYDVNTRTWSTPSNGPSNASEWAKGIYEVVQSIESAKSHQGTYIWDGVIVGGCCKTSFEEISALRKLIDQ</sequence>
<reference evidence="8 9" key="1">
    <citation type="submission" date="2024-01" db="EMBL/GenBank/DDBJ databases">
        <title>Comparative genomics of Cryptococcus and Kwoniella reveals pathogenesis evolution and contrasting modes of karyotype evolution via chromosome fusion or intercentromeric recombination.</title>
        <authorList>
            <person name="Coelho M.A."/>
            <person name="David-Palma M."/>
            <person name="Shea T."/>
            <person name="Bowers K."/>
            <person name="McGinley-Smith S."/>
            <person name="Mohammad A.W."/>
            <person name="Gnirke A."/>
            <person name="Yurkov A.M."/>
            <person name="Nowrousian M."/>
            <person name="Sun S."/>
            <person name="Cuomo C.A."/>
            <person name="Heitman J."/>
        </authorList>
    </citation>
    <scope>NUCLEOTIDE SEQUENCE [LARGE SCALE GENOMIC DNA]</scope>
    <source>
        <strain evidence="8">CBS 11374</strain>
    </source>
</reference>
<dbReference type="PANTHER" id="PTHR46015">
    <property type="entry name" value="ZGC:172121"/>
    <property type="match status" value="1"/>
</dbReference>
<evidence type="ECO:0000256" key="6">
    <source>
        <dbReference type="SAM" id="MobiDB-lite"/>
    </source>
</evidence>
<dbReference type="SUPFAM" id="SSF82282">
    <property type="entry name" value="Homocysteine S-methyltransferase"/>
    <property type="match status" value="1"/>
</dbReference>
<dbReference type="PROSITE" id="PS50970">
    <property type="entry name" value="HCY"/>
    <property type="match status" value="1"/>
</dbReference>
<comment type="cofactor">
    <cofactor evidence="5">
        <name>Zn(2+)</name>
        <dbReference type="ChEBI" id="CHEBI:29105"/>
    </cofactor>
</comment>
<evidence type="ECO:0000256" key="5">
    <source>
        <dbReference type="PROSITE-ProRule" id="PRU00333"/>
    </source>
</evidence>
<feature type="region of interest" description="Disordered" evidence="6">
    <location>
        <begin position="157"/>
        <end position="181"/>
    </location>
</feature>
<evidence type="ECO:0000313" key="9">
    <source>
        <dbReference type="Proteomes" id="UP001329825"/>
    </source>
</evidence>
<dbReference type="RefSeq" id="XP_062789358.1">
    <property type="nucleotide sequence ID" value="XM_062933307.1"/>
</dbReference>
<dbReference type="InterPro" id="IPR036589">
    <property type="entry name" value="HCY_dom_sf"/>
</dbReference>
<dbReference type="GeneID" id="87953682"/>
<evidence type="ECO:0000259" key="7">
    <source>
        <dbReference type="PROSITE" id="PS50970"/>
    </source>
</evidence>
<feature type="binding site" evidence="5">
    <location>
        <position position="336"/>
    </location>
    <ligand>
        <name>Zn(2+)</name>
        <dbReference type="ChEBI" id="CHEBI:29105"/>
    </ligand>
</feature>
<feature type="compositionally biased region" description="Polar residues" evidence="6">
    <location>
        <begin position="244"/>
        <end position="257"/>
    </location>
</feature>
<feature type="region of interest" description="Disordered" evidence="6">
    <location>
        <begin position="102"/>
        <end position="123"/>
    </location>
</feature>
<feature type="binding site" evidence="5">
    <location>
        <position position="437"/>
    </location>
    <ligand>
        <name>Zn(2+)</name>
        <dbReference type="ChEBI" id="CHEBI:29105"/>
    </ligand>
</feature>